<reference evidence="11" key="1">
    <citation type="submission" date="2020-04" db="EMBL/GenBank/DDBJ databases">
        <authorList>
            <person name="Neveu A P."/>
        </authorList>
    </citation>
    <scope>NUCLEOTIDE SEQUENCE</scope>
    <source>
        <tissue evidence="11">Whole embryo</tissue>
    </source>
</reference>
<keyword evidence="4" id="KW-0813">Transport</keyword>
<keyword evidence="5" id="KW-0679">Respiratory chain</keyword>
<name>A0A6F9DM32_9ASCI</name>
<evidence type="ECO:0000256" key="1">
    <source>
        <dbReference type="ARBA" id="ARBA00003195"/>
    </source>
</evidence>
<feature type="region of interest" description="Disordered" evidence="10">
    <location>
        <begin position="1"/>
        <end position="23"/>
    </location>
</feature>
<accession>A0A6F9DM32</accession>
<dbReference type="PANTHER" id="PTHR13344">
    <property type="entry name" value="NADH-UBIQUINONE OXIDOREDUCTASE"/>
    <property type="match status" value="1"/>
</dbReference>
<dbReference type="EMBL" id="LR788389">
    <property type="protein sequence ID" value="CAB3264251.1"/>
    <property type="molecule type" value="mRNA"/>
</dbReference>
<keyword evidence="7" id="KW-0249">Electron transport</keyword>
<evidence type="ECO:0000256" key="2">
    <source>
        <dbReference type="ARBA" id="ARBA00004173"/>
    </source>
</evidence>
<feature type="region of interest" description="Disordered" evidence="10">
    <location>
        <begin position="159"/>
        <end position="191"/>
    </location>
</feature>
<evidence type="ECO:0000313" key="11">
    <source>
        <dbReference type="EMBL" id="CAB3264251.1"/>
    </source>
</evidence>
<comment type="subcellular location">
    <subcellularLocation>
        <location evidence="2">Mitochondrion</location>
    </subcellularLocation>
</comment>
<protein>
    <submittedName>
        <fullName evidence="11">NADH dehydrogenase [ubiquinone] 1 alpha subcomplex subunit 8</fullName>
    </submittedName>
</protein>
<evidence type="ECO:0000256" key="8">
    <source>
        <dbReference type="ARBA" id="ARBA00023128"/>
    </source>
</evidence>
<dbReference type="InterPro" id="IPR016680">
    <property type="entry name" value="NDUFA8"/>
</dbReference>
<comment type="function">
    <text evidence="1">Accessory subunit of the mitochondrial membrane respiratory chain NADH dehydrogenase (Complex I), that is believed not to be involved in catalysis. Complex I functions in the transfer of electrons from NADH to the respiratory chain. The immediate electron acceptor for the enzyme is believed to be ubiquinone.</text>
</comment>
<gene>
    <name evidence="11" type="primary">Ndufa8</name>
</gene>
<keyword evidence="9" id="KW-1015">Disulfide bond</keyword>
<sequence>MPSLLNPDGFVPNNTNKFENTKGVKENVDEELQTVFQQIKRGDLGVPSHALKAAAFQYAVQCGNINQEYMLCKKEELDPRKCLKYSHNVSDCAAKFYKTVTDHCEESFISLAQCLESDICRSFSHCREQQLKLDRCLFDKLGFDKEVFSMKRQKIYTDRPKPTNPLHLKNYDYPKPIAPDWSRPFPPQKSD</sequence>
<evidence type="ECO:0000256" key="10">
    <source>
        <dbReference type="SAM" id="MobiDB-lite"/>
    </source>
</evidence>
<keyword evidence="11" id="KW-0830">Ubiquinone</keyword>
<proteinExistence type="evidence at transcript level"/>
<evidence type="ECO:0000256" key="9">
    <source>
        <dbReference type="ARBA" id="ARBA00023157"/>
    </source>
</evidence>
<keyword evidence="6" id="KW-0677">Repeat</keyword>
<evidence type="ECO:0000256" key="7">
    <source>
        <dbReference type="ARBA" id="ARBA00022982"/>
    </source>
</evidence>
<evidence type="ECO:0000256" key="5">
    <source>
        <dbReference type="ARBA" id="ARBA00022660"/>
    </source>
</evidence>
<dbReference type="GO" id="GO:0006120">
    <property type="term" value="P:mitochondrial electron transport, NADH to ubiquinone"/>
    <property type="evidence" value="ECO:0007669"/>
    <property type="project" value="InterPro"/>
</dbReference>
<dbReference type="AlphaFoldDB" id="A0A6F9DM32"/>
<evidence type="ECO:0000256" key="6">
    <source>
        <dbReference type="ARBA" id="ARBA00022737"/>
    </source>
</evidence>
<organism evidence="11">
    <name type="scientific">Phallusia mammillata</name>
    <dbReference type="NCBI Taxonomy" id="59560"/>
    <lineage>
        <taxon>Eukaryota</taxon>
        <taxon>Metazoa</taxon>
        <taxon>Chordata</taxon>
        <taxon>Tunicata</taxon>
        <taxon>Ascidiacea</taxon>
        <taxon>Phlebobranchia</taxon>
        <taxon>Ascidiidae</taxon>
        <taxon>Phallusia</taxon>
    </lineage>
</organism>
<evidence type="ECO:0000256" key="4">
    <source>
        <dbReference type="ARBA" id="ARBA00022448"/>
    </source>
</evidence>
<evidence type="ECO:0000256" key="3">
    <source>
        <dbReference type="ARBA" id="ARBA00010705"/>
    </source>
</evidence>
<dbReference type="GO" id="GO:0005739">
    <property type="term" value="C:mitochondrion"/>
    <property type="evidence" value="ECO:0007669"/>
    <property type="project" value="UniProtKB-SubCell"/>
</dbReference>
<dbReference type="PANTHER" id="PTHR13344:SF0">
    <property type="entry name" value="NADH DEHYDROGENASE [UBIQUINONE] 1 ALPHA SUBCOMPLEX SUBUNIT 8"/>
    <property type="match status" value="1"/>
</dbReference>
<keyword evidence="8" id="KW-0496">Mitochondrion</keyword>
<comment type="similarity">
    <text evidence="3">Belongs to the complex I NDUFA8 subunit family.</text>
</comment>